<evidence type="ECO:0000256" key="3">
    <source>
        <dbReference type="ARBA" id="ARBA00022481"/>
    </source>
</evidence>
<accession>A0ABX3ITT5</accession>
<dbReference type="Pfam" id="PF00015">
    <property type="entry name" value="MCPsignal"/>
    <property type="match status" value="1"/>
</dbReference>
<sequence length="433" mass="47985">MFNKGLKQELQRLREQVDSFKRLKAELDVEMIGLELDGQGRVTAVNANFEQEMGLRAADLLGRPLTDLVPAHVKNQEYSRRLQQSLSRGEPYSGALHLLRGDGQEAWLRGILHPFHDSQGQVTRFRLFCNNLTRTIETSREHESLLKALRRSTAVIEFNLDGEVLDANDRFLQAMGYSLAQIKGKHHRLFCEPAEANSDAYGQFWARLRRGEFVVDRFKRLDAHGRDVWLEASYNPVIDAHDRLYKVVKFATVITDQVHQEQAVSEAASVAFETSRHTDDTARKGAAVAQQTVDVMRALATQMQEAVKGIEALDNQSQVIGTIIKTISGIAEQTNLLALNAAIEAARAGEQGRGFAVVADEVRQLASRTSKATEEIVGVVQQNQQLAGEAVTVIENGRRQAEQGLELAGQAGQVIVEIQDGARRVVGAVGRFA</sequence>
<dbReference type="PROSITE" id="PS50111">
    <property type="entry name" value="CHEMOTAXIS_TRANSDUC_2"/>
    <property type="match status" value="1"/>
</dbReference>
<evidence type="ECO:0000313" key="14">
    <source>
        <dbReference type="EMBL" id="ONN71027.1"/>
    </source>
</evidence>
<dbReference type="Gene3D" id="1.10.287.950">
    <property type="entry name" value="Methyl-accepting chemotaxis protein"/>
    <property type="match status" value="1"/>
</dbReference>
<evidence type="ECO:0000256" key="4">
    <source>
        <dbReference type="ARBA" id="ARBA00022692"/>
    </source>
</evidence>
<evidence type="ECO:0000256" key="1">
    <source>
        <dbReference type="ARBA" id="ARBA00004236"/>
    </source>
</evidence>
<evidence type="ECO:0000256" key="7">
    <source>
        <dbReference type="ARBA" id="ARBA00023136"/>
    </source>
</evidence>
<keyword evidence="5" id="KW-0418">Kinase</keyword>
<dbReference type="InterPro" id="IPR035965">
    <property type="entry name" value="PAS-like_dom_sf"/>
</dbReference>
<dbReference type="SUPFAM" id="SSF55785">
    <property type="entry name" value="PYP-like sensor domain (PAS domain)"/>
    <property type="match status" value="2"/>
</dbReference>
<feature type="domain" description="PAS" evidence="12">
    <location>
        <begin position="36"/>
        <end position="89"/>
    </location>
</feature>
<evidence type="ECO:0000259" key="12">
    <source>
        <dbReference type="PROSITE" id="PS50112"/>
    </source>
</evidence>
<keyword evidence="6" id="KW-1133">Transmembrane helix</keyword>
<dbReference type="PROSITE" id="PS50112">
    <property type="entry name" value="PAS"/>
    <property type="match status" value="1"/>
</dbReference>
<dbReference type="InterPro" id="IPR013655">
    <property type="entry name" value="PAS_fold_3"/>
</dbReference>
<organism evidence="14 15">
    <name type="scientific">Pseudomonas oryzihabitans</name>
    <dbReference type="NCBI Taxonomy" id="47885"/>
    <lineage>
        <taxon>Bacteria</taxon>
        <taxon>Pseudomonadati</taxon>
        <taxon>Pseudomonadota</taxon>
        <taxon>Gammaproteobacteria</taxon>
        <taxon>Pseudomonadales</taxon>
        <taxon>Pseudomonadaceae</taxon>
        <taxon>Pseudomonas</taxon>
    </lineage>
</organism>
<proteinExistence type="predicted"/>
<comment type="caution">
    <text evidence="14">The sequence shown here is derived from an EMBL/GenBank/DDBJ whole genome shotgun (WGS) entry which is preliminary data.</text>
</comment>
<evidence type="ECO:0000313" key="15">
    <source>
        <dbReference type="Proteomes" id="UP000189310"/>
    </source>
</evidence>
<feature type="coiled-coil region" evidence="10">
    <location>
        <begin position="3"/>
        <end position="30"/>
    </location>
</feature>
<keyword evidence="15" id="KW-1185">Reference proteome</keyword>
<dbReference type="InterPro" id="IPR013656">
    <property type="entry name" value="PAS_4"/>
</dbReference>
<evidence type="ECO:0000259" key="13">
    <source>
        <dbReference type="PROSITE" id="PS50113"/>
    </source>
</evidence>
<dbReference type="PROSITE" id="PS50113">
    <property type="entry name" value="PAC"/>
    <property type="match status" value="1"/>
</dbReference>
<reference evidence="14 15" key="1">
    <citation type="submission" date="2017-01" db="EMBL/GenBank/DDBJ databases">
        <title>Pseudomonas psychrotolerans genome sequencing and assembly.</title>
        <authorList>
            <person name="Vyas B."/>
            <person name="Mayilraj S."/>
        </authorList>
    </citation>
    <scope>NUCLEOTIDE SEQUENCE [LARGE SCALE GENOMIC DNA]</scope>
    <source>
        <strain evidence="14 15">SDS18</strain>
    </source>
</reference>
<dbReference type="NCBIfam" id="TIGR00229">
    <property type="entry name" value="sensory_box"/>
    <property type="match status" value="2"/>
</dbReference>
<name>A0ABX3ITT5_9PSED</name>
<evidence type="ECO:0000256" key="5">
    <source>
        <dbReference type="ARBA" id="ARBA00022777"/>
    </source>
</evidence>
<keyword evidence="5" id="KW-0808">Transferase</keyword>
<evidence type="ECO:0000259" key="11">
    <source>
        <dbReference type="PROSITE" id="PS50111"/>
    </source>
</evidence>
<dbReference type="Proteomes" id="UP000189310">
    <property type="component" value="Unassembled WGS sequence"/>
</dbReference>
<evidence type="ECO:0000256" key="8">
    <source>
        <dbReference type="ARBA" id="ARBA00023224"/>
    </source>
</evidence>
<keyword evidence="7" id="KW-0472">Membrane</keyword>
<evidence type="ECO:0000256" key="9">
    <source>
        <dbReference type="PROSITE-ProRule" id="PRU00284"/>
    </source>
</evidence>
<dbReference type="PANTHER" id="PTHR32089:SF112">
    <property type="entry name" value="LYSOZYME-LIKE PROTEIN-RELATED"/>
    <property type="match status" value="1"/>
</dbReference>
<evidence type="ECO:0000256" key="6">
    <source>
        <dbReference type="ARBA" id="ARBA00022989"/>
    </source>
</evidence>
<dbReference type="CDD" id="cd00130">
    <property type="entry name" value="PAS"/>
    <property type="match status" value="2"/>
</dbReference>
<keyword evidence="8 9" id="KW-0807">Transducer</keyword>
<dbReference type="Pfam" id="PF08447">
    <property type="entry name" value="PAS_3"/>
    <property type="match status" value="1"/>
</dbReference>
<evidence type="ECO:0000256" key="2">
    <source>
        <dbReference type="ARBA" id="ARBA00022475"/>
    </source>
</evidence>
<dbReference type="SUPFAM" id="SSF58104">
    <property type="entry name" value="Methyl-accepting chemotaxis protein (MCP) signaling domain"/>
    <property type="match status" value="1"/>
</dbReference>
<dbReference type="InterPro" id="IPR004089">
    <property type="entry name" value="MCPsignal_dom"/>
</dbReference>
<dbReference type="SMART" id="SM00283">
    <property type="entry name" value="MA"/>
    <property type="match status" value="1"/>
</dbReference>
<feature type="domain" description="Methyl-accepting transducer" evidence="11">
    <location>
        <begin position="262"/>
        <end position="433"/>
    </location>
</feature>
<dbReference type="CDD" id="cd11386">
    <property type="entry name" value="MCP_signal"/>
    <property type="match status" value="1"/>
</dbReference>
<dbReference type="Gene3D" id="3.30.450.20">
    <property type="entry name" value="PAS domain"/>
    <property type="match status" value="2"/>
</dbReference>
<keyword evidence="4" id="KW-0812">Transmembrane</keyword>
<keyword evidence="3" id="KW-0488">Methylation</keyword>
<comment type="subcellular location">
    <subcellularLocation>
        <location evidence="1">Cell membrane</location>
    </subcellularLocation>
</comment>
<protein>
    <submittedName>
        <fullName evidence="14">Chemotaxis protein</fullName>
    </submittedName>
</protein>
<dbReference type="InterPro" id="IPR000700">
    <property type="entry name" value="PAS-assoc_C"/>
</dbReference>
<gene>
    <name evidence="14" type="ORF">BVL52_10950</name>
</gene>
<dbReference type="Pfam" id="PF08448">
    <property type="entry name" value="PAS_4"/>
    <property type="match status" value="1"/>
</dbReference>
<dbReference type="EMBL" id="MTLN01000006">
    <property type="protein sequence ID" value="ONN71027.1"/>
    <property type="molecule type" value="Genomic_DNA"/>
</dbReference>
<dbReference type="InterPro" id="IPR000014">
    <property type="entry name" value="PAS"/>
</dbReference>
<keyword evidence="2" id="KW-1003">Cell membrane</keyword>
<dbReference type="PANTHER" id="PTHR32089">
    <property type="entry name" value="METHYL-ACCEPTING CHEMOTAXIS PROTEIN MCPB"/>
    <property type="match status" value="1"/>
</dbReference>
<feature type="domain" description="PAC" evidence="13">
    <location>
        <begin position="209"/>
        <end position="266"/>
    </location>
</feature>
<dbReference type="SMART" id="SM00091">
    <property type="entry name" value="PAS"/>
    <property type="match status" value="2"/>
</dbReference>
<evidence type="ECO:0000256" key="10">
    <source>
        <dbReference type="SAM" id="Coils"/>
    </source>
</evidence>
<keyword evidence="10" id="KW-0175">Coiled coil</keyword>